<sequence>MEQMGRSLSDVLSLQYNMASSAQEVDHVCSEGGSSVTVLLRNVARKVTSLQESASSVRSILKLLKEIANSTKVLSLNASIEATRAGAAGASFKVISNEIRQLAERSNASIGDVGQFTDIILQEVESTVGAISDTLPFFQDMNQEVHGVYKLFARIQVEMNQLITRSSDVTVSLDKLNDVQTILGQAIFEVSAVSQQSSASTEQVASLCSTQLTIGNQLLELSARLNLISGQLERQMSYFQTE</sequence>
<dbReference type="STRING" id="1469647.BC351_13705"/>
<organism evidence="4 5">
    <name type="scientific">Paenibacillus ferrarius</name>
    <dbReference type="NCBI Taxonomy" id="1469647"/>
    <lineage>
        <taxon>Bacteria</taxon>
        <taxon>Bacillati</taxon>
        <taxon>Bacillota</taxon>
        <taxon>Bacilli</taxon>
        <taxon>Bacillales</taxon>
        <taxon>Paenibacillaceae</taxon>
        <taxon>Paenibacillus</taxon>
    </lineage>
</organism>
<dbReference type="Proteomes" id="UP000190626">
    <property type="component" value="Unassembled WGS sequence"/>
</dbReference>
<dbReference type="OrthoDB" id="9760371at2"/>
<evidence type="ECO:0000313" key="4">
    <source>
        <dbReference type="EMBL" id="OPH46551.1"/>
    </source>
</evidence>
<evidence type="ECO:0000313" key="5">
    <source>
        <dbReference type="Proteomes" id="UP000190626"/>
    </source>
</evidence>
<dbReference type="PANTHER" id="PTHR32089:SF112">
    <property type="entry name" value="LYSOZYME-LIKE PROTEIN-RELATED"/>
    <property type="match status" value="1"/>
</dbReference>
<gene>
    <name evidence="4" type="ORF">BC351_13705</name>
</gene>
<dbReference type="PANTHER" id="PTHR32089">
    <property type="entry name" value="METHYL-ACCEPTING CHEMOTAXIS PROTEIN MCPB"/>
    <property type="match status" value="1"/>
</dbReference>
<dbReference type="AlphaFoldDB" id="A0A1V4H5R1"/>
<dbReference type="Gene3D" id="1.10.287.950">
    <property type="entry name" value="Methyl-accepting chemotaxis protein"/>
    <property type="match status" value="1"/>
</dbReference>
<evidence type="ECO:0000259" key="3">
    <source>
        <dbReference type="PROSITE" id="PS50111"/>
    </source>
</evidence>
<proteinExistence type="predicted"/>
<protein>
    <recommendedName>
        <fullName evidence="3">Methyl-accepting transducer domain-containing protein</fullName>
    </recommendedName>
</protein>
<dbReference type="GO" id="GO:0007165">
    <property type="term" value="P:signal transduction"/>
    <property type="evidence" value="ECO:0007669"/>
    <property type="project" value="UniProtKB-KW"/>
</dbReference>
<comment type="caution">
    <text evidence="4">The sequence shown here is derived from an EMBL/GenBank/DDBJ whole genome shotgun (WGS) entry which is preliminary data.</text>
</comment>
<dbReference type="EMBL" id="MBTG01000073">
    <property type="protein sequence ID" value="OPH46551.1"/>
    <property type="molecule type" value="Genomic_DNA"/>
</dbReference>
<dbReference type="RefSeq" id="WP_079421315.1">
    <property type="nucleotide sequence ID" value="NZ_MBTG01000073.1"/>
</dbReference>
<dbReference type="InterPro" id="IPR004089">
    <property type="entry name" value="MCPsignal_dom"/>
</dbReference>
<keyword evidence="1 2" id="KW-0807">Transducer</keyword>
<accession>A0A1V4H5R1</accession>
<dbReference type="PROSITE" id="PS50111">
    <property type="entry name" value="CHEMOTAXIS_TRANSDUC_2"/>
    <property type="match status" value="1"/>
</dbReference>
<dbReference type="Pfam" id="PF00015">
    <property type="entry name" value="MCPsignal"/>
    <property type="match status" value="1"/>
</dbReference>
<reference evidence="5" key="1">
    <citation type="submission" date="2016-07" db="EMBL/GenBank/DDBJ databases">
        <authorList>
            <person name="Florea S."/>
            <person name="Webb J.S."/>
            <person name="Jaromczyk J."/>
            <person name="Schardl C.L."/>
        </authorList>
    </citation>
    <scope>NUCLEOTIDE SEQUENCE [LARGE SCALE GENOMIC DNA]</scope>
    <source>
        <strain evidence="5">CY1</strain>
    </source>
</reference>
<evidence type="ECO:0000256" key="1">
    <source>
        <dbReference type="ARBA" id="ARBA00023224"/>
    </source>
</evidence>
<name>A0A1V4H5R1_9BACL</name>
<evidence type="ECO:0000256" key="2">
    <source>
        <dbReference type="PROSITE-ProRule" id="PRU00284"/>
    </source>
</evidence>
<dbReference type="SUPFAM" id="SSF58104">
    <property type="entry name" value="Methyl-accepting chemotaxis protein (MCP) signaling domain"/>
    <property type="match status" value="1"/>
</dbReference>
<dbReference type="SMART" id="SM00283">
    <property type="entry name" value="MA"/>
    <property type="match status" value="1"/>
</dbReference>
<keyword evidence="5" id="KW-1185">Reference proteome</keyword>
<dbReference type="GO" id="GO:0016020">
    <property type="term" value="C:membrane"/>
    <property type="evidence" value="ECO:0007669"/>
    <property type="project" value="InterPro"/>
</dbReference>
<feature type="domain" description="Methyl-accepting transducer" evidence="3">
    <location>
        <begin position="1"/>
        <end position="205"/>
    </location>
</feature>